<dbReference type="Proteomes" id="UP000233440">
    <property type="component" value="Unassembled WGS sequence"/>
</dbReference>
<keyword evidence="2" id="KW-1185">Reference proteome</keyword>
<dbReference type="PANTHER" id="PTHR33221">
    <property type="entry name" value="WINGED HELIX-TURN-HELIX TRANSCRIPTIONAL REGULATOR, RRF2 FAMILY"/>
    <property type="match status" value="1"/>
</dbReference>
<dbReference type="SUPFAM" id="SSF46785">
    <property type="entry name" value="Winged helix' DNA-binding domain"/>
    <property type="match status" value="1"/>
</dbReference>
<evidence type="ECO:0000313" key="1">
    <source>
        <dbReference type="EMBL" id="PKR83729.1"/>
    </source>
</evidence>
<dbReference type="InterPro" id="IPR036388">
    <property type="entry name" value="WH-like_DNA-bd_sf"/>
</dbReference>
<dbReference type="InterPro" id="IPR036390">
    <property type="entry name" value="WH_DNA-bd_sf"/>
</dbReference>
<dbReference type="PROSITE" id="PS51197">
    <property type="entry name" value="HTH_RRF2_2"/>
    <property type="match status" value="1"/>
</dbReference>
<dbReference type="GO" id="GO:0003700">
    <property type="term" value="F:DNA-binding transcription factor activity"/>
    <property type="evidence" value="ECO:0007669"/>
    <property type="project" value="TreeGrafter"/>
</dbReference>
<dbReference type="AlphaFoldDB" id="A0A2N3LGK9"/>
<dbReference type="Pfam" id="PF02082">
    <property type="entry name" value="Rrf2"/>
    <property type="match status" value="1"/>
</dbReference>
<gene>
    <name evidence="1" type="ORF">CWO92_17095</name>
</gene>
<evidence type="ECO:0000313" key="2">
    <source>
        <dbReference type="Proteomes" id="UP000233440"/>
    </source>
</evidence>
<sequence>MKYTKATNYALHTIVYLAVLPAGKTIGVKPLAEIQKVSPTYLSKVLTNLVKSGFIESVTGVNGGYKLIKAPKEITFLEIIHAIEGTTSLFHCSLDNDIHDRQNCLIEKVMNEAEEKMEDYLRTQTIEQVVEKVHDNMVQHINSVAN</sequence>
<proteinExistence type="predicted"/>
<organism evidence="1 2">
    <name type="scientific">Heyndrickxia camelliae</name>
    <dbReference type="NCBI Taxonomy" id="1707093"/>
    <lineage>
        <taxon>Bacteria</taxon>
        <taxon>Bacillati</taxon>
        <taxon>Bacillota</taxon>
        <taxon>Bacilli</taxon>
        <taxon>Bacillales</taxon>
        <taxon>Bacillaceae</taxon>
        <taxon>Heyndrickxia</taxon>
    </lineage>
</organism>
<comment type="caution">
    <text evidence="1">The sequence shown here is derived from an EMBL/GenBank/DDBJ whole genome shotgun (WGS) entry which is preliminary data.</text>
</comment>
<protein>
    <submittedName>
        <fullName evidence="1">Transcriptional regulator</fullName>
    </submittedName>
</protein>
<reference evidence="1 2" key="1">
    <citation type="submission" date="2017-11" db="EMBL/GenBank/DDBJ databases">
        <title>Bacillus camelliae sp. nov., isolated from pu'er tea.</title>
        <authorList>
            <person name="Niu L."/>
        </authorList>
    </citation>
    <scope>NUCLEOTIDE SEQUENCE [LARGE SCALE GENOMIC DNA]</scope>
    <source>
        <strain evidence="1 2">7578-1</strain>
    </source>
</reference>
<dbReference type="PANTHER" id="PTHR33221:SF9">
    <property type="entry name" value="RRF2 FAMILY PROTEIN"/>
    <property type="match status" value="1"/>
</dbReference>
<dbReference type="RefSeq" id="WP_101355427.1">
    <property type="nucleotide sequence ID" value="NZ_PIQO01000015.1"/>
</dbReference>
<dbReference type="Gene3D" id="1.10.10.10">
    <property type="entry name" value="Winged helix-like DNA-binding domain superfamily/Winged helix DNA-binding domain"/>
    <property type="match status" value="1"/>
</dbReference>
<dbReference type="EMBL" id="PIQO01000015">
    <property type="protein sequence ID" value="PKR83729.1"/>
    <property type="molecule type" value="Genomic_DNA"/>
</dbReference>
<dbReference type="NCBIfam" id="TIGR00738">
    <property type="entry name" value="rrf2_super"/>
    <property type="match status" value="1"/>
</dbReference>
<dbReference type="InterPro" id="IPR000944">
    <property type="entry name" value="Tscrpt_reg_Rrf2"/>
</dbReference>
<name>A0A2N3LGK9_9BACI</name>
<dbReference type="OrthoDB" id="9808360at2"/>
<dbReference type="GO" id="GO:0005829">
    <property type="term" value="C:cytosol"/>
    <property type="evidence" value="ECO:0007669"/>
    <property type="project" value="TreeGrafter"/>
</dbReference>
<accession>A0A2N3LGK9</accession>